<protein>
    <submittedName>
        <fullName evidence="2">Uncharacterized protein</fullName>
    </submittedName>
</protein>
<name>A0A9P8PYR7_9ASCO</name>
<feature type="compositionally biased region" description="Low complexity" evidence="1">
    <location>
        <begin position="51"/>
        <end position="69"/>
    </location>
</feature>
<comment type="caution">
    <text evidence="2">The sequence shown here is derived from an EMBL/GenBank/DDBJ whole genome shotgun (WGS) entry which is preliminary data.</text>
</comment>
<organism evidence="2 3">
    <name type="scientific">Wickerhamomyces mucosus</name>
    <dbReference type="NCBI Taxonomy" id="1378264"/>
    <lineage>
        <taxon>Eukaryota</taxon>
        <taxon>Fungi</taxon>
        <taxon>Dikarya</taxon>
        <taxon>Ascomycota</taxon>
        <taxon>Saccharomycotina</taxon>
        <taxon>Saccharomycetes</taxon>
        <taxon>Phaffomycetales</taxon>
        <taxon>Wickerhamomycetaceae</taxon>
        <taxon>Wickerhamomyces</taxon>
    </lineage>
</organism>
<accession>A0A9P8PYR7</accession>
<feature type="region of interest" description="Disordered" evidence="1">
    <location>
        <begin position="42"/>
        <end position="83"/>
    </location>
</feature>
<keyword evidence="3" id="KW-1185">Reference proteome</keyword>
<dbReference type="Proteomes" id="UP000769528">
    <property type="component" value="Unassembled WGS sequence"/>
</dbReference>
<feature type="compositionally biased region" description="Polar residues" evidence="1">
    <location>
        <begin position="70"/>
        <end position="79"/>
    </location>
</feature>
<evidence type="ECO:0000313" key="3">
    <source>
        <dbReference type="Proteomes" id="UP000769528"/>
    </source>
</evidence>
<gene>
    <name evidence="2" type="ORF">WICMUC_000152</name>
</gene>
<reference evidence="2" key="2">
    <citation type="submission" date="2021-01" db="EMBL/GenBank/DDBJ databases">
        <authorList>
            <person name="Schikora-Tamarit M.A."/>
        </authorList>
    </citation>
    <scope>NUCLEOTIDE SEQUENCE</scope>
    <source>
        <strain evidence="2">CBS6341</strain>
    </source>
</reference>
<proteinExistence type="predicted"/>
<dbReference type="OrthoDB" id="4089169at2759"/>
<dbReference type="AlphaFoldDB" id="A0A9P8PYR7"/>
<sequence>MPSRHDPTKLYKHQINHPIQIPYKLGPSATWSKIKYIHSQGKSGLRNVNQSSSSSSSSKSISSTTTNSSLDNKTIQKTLNNGNNHHNGKIIKFGLNGELFIGFDNSIQVWDWKPSALEIRSLELKSQKFNRPIENQDNIHNNSNNNIDHNEYEDIENDYVLYLVSSLNDIDKDFKIIDFYPIEIDQDRNTYKVLIMFKTCKNNEISIMLKKFGQVFTNDDDINISNKLLILPPFIHGGYPFIIKHSTRYIGISTDEGCLTIFDELKKHPLSLGLNVDMINGEALFDIVGRFLVYVPNQSIESGFEEDENIAGFQFNDYDYDNINIVDNSSSTKLNFSKNSTNYSNYSKIVKNLSNSAIDSISKISANYLMSSGAPGIPSTTTSSSINKFKSQFSNFNIFNQQSNPSQSVIIIDLEQIKTIGIFKPPNGVSNLSLCPFNNSYLITTSKRGDLIYKWDLTRLPKEINLLDLQTRGKTNSIISKINWTSINSFQIITQNSGSLHNFNSINPGNLNWILPNLNSKLISSIDSNSLSNYNNRHNVKKIIDNNSYNVLLSIIENDLYLINLLTGDLKFKFLLPKSQIPKSLLPDYIPLKPVNEIVIRNDSNSIHSNNMRFQRNNSNYNISLSQIEIDTFLQTPPLITYEKFEMNSYQSNSENFWDDFDKGLDIRNFQRFSGMQKEMTNDSRYIYSTMVQEPNLDELNDALKTHNQYMR</sequence>
<evidence type="ECO:0000256" key="1">
    <source>
        <dbReference type="SAM" id="MobiDB-lite"/>
    </source>
</evidence>
<dbReference type="EMBL" id="JAEUBF010000039">
    <property type="protein sequence ID" value="KAH3680801.1"/>
    <property type="molecule type" value="Genomic_DNA"/>
</dbReference>
<dbReference type="SUPFAM" id="SSF82171">
    <property type="entry name" value="DPP6 N-terminal domain-like"/>
    <property type="match status" value="1"/>
</dbReference>
<reference evidence="2" key="1">
    <citation type="journal article" date="2021" name="Open Biol.">
        <title>Shared evolutionary footprints suggest mitochondrial oxidative damage underlies multiple complex I losses in fungi.</title>
        <authorList>
            <person name="Schikora-Tamarit M.A."/>
            <person name="Marcet-Houben M."/>
            <person name="Nosek J."/>
            <person name="Gabaldon T."/>
        </authorList>
    </citation>
    <scope>NUCLEOTIDE SEQUENCE</scope>
    <source>
        <strain evidence="2">CBS6341</strain>
    </source>
</reference>
<evidence type="ECO:0000313" key="2">
    <source>
        <dbReference type="EMBL" id="KAH3680801.1"/>
    </source>
</evidence>